<dbReference type="SUPFAM" id="SSF53756">
    <property type="entry name" value="UDP-Glycosyltransferase/glycogen phosphorylase"/>
    <property type="match status" value="1"/>
</dbReference>
<reference evidence="2 3" key="1">
    <citation type="submission" date="2012-05" db="EMBL/GenBank/DDBJ databases">
        <title>Finished chromosome of genome of Oscillatoria sp. PCC 7112.</title>
        <authorList>
            <consortium name="US DOE Joint Genome Institute"/>
            <person name="Gugger M."/>
            <person name="Coursin T."/>
            <person name="Rippka R."/>
            <person name="Tandeau De Marsac N."/>
            <person name="Huntemann M."/>
            <person name="Wei C.-L."/>
            <person name="Han J."/>
            <person name="Detter J.C."/>
            <person name="Han C."/>
            <person name="Tapia R."/>
            <person name="Davenport K."/>
            <person name="Daligault H."/>
            <person name="Erkkila T."/>
            <person name="Gu W."/>
            <person name="Munk A.C.C."/>
            <person name="Teshima H."/>
            <person name="Xu Y."/>
            <person name="Chain P."/>
            <person name="Chen A."/>
            <person name="Krypides N."/>
            <person name="Mavromatis K."/>
            <person name="Markowitz V."/>
            <person name="Szeto E."/>
            <person name="Ivanova N."/>
            <person name="Mikhailova N."/>
            <person name="Ovchinnikova G."/>
            <person name="Pagani I."/>
            <person name="Pati A."/>
            <person name="Goodwin L."/>
            <person name="Peters L."/>
            <person name="Pitluck S."/>
            <person name="Woyke T."/>
            <person name="Kerfeld C."/>
        </authorList>
    </citation>
    <scope>NUCLEOTIDE SEQUENCE [LARGE SCALE GENOMIC DNA]</scope>
    <source>
        <strain evidence="2 3">PCC 7112</strain>
    </source>
</reference>
<dbReference type="PANTHER" id="PTHR46401:SF2">
    <property type="entry name" value="GLYCOSYLTRANSFERASE WBBK-RELATED"/>
    <property type="match status" value="1"/>
</dbReference>
<dbReference type="CDD" id="cd03801">
    <property type="entry name" value="GT4_PimA-like"/>
    <property type="match status" value="1"/>
</dbReference>
<dbReference type="Proteomes" id="UP000010478">
    <property type="component" value="Chromosome"/>
</dbReference>
<evidence type="ECO:0000256" key="1">
    <source>
        <dbReference type="ARBA" id="ARBA00022679"/>
    </source>
</evidence>
<sequence length="406" mass="46167" precursor="true">MPHPPSPMPKYYVFFTRNVLPQPNVASLVQVAHSANAAANLGYPAVLVYLRKGWTAWNPVDLLRPFQPRKPDDQLAKIYNIQDKLKVADLPMPWPIDLWDSKWTSSSTIVSKYYLPIHLLKSTKIVHTRDWNFVKAAIKNGIPAIYEQHHHEEKNFQPEVVRNPLFQIAVTVADTVRDSMIKNGMPPEKVITLHNGFNHLFLARQTEAALNWRQQLLEDGRQYLAVYAGGLYPFKGVDMLVDVAKELPLVQFAIAGGDSSQVTAYQQLAKDKQVNNIKFLGYLPQNQLASLLQAADVLTHPHCLTEAATFTSPLKFFDYMASGTPIVATEIASLREFKSGNIAATWCEPDNPHQFAQSIRDCLTKYPRKIEGYAETLNFVKQFSWENRIERILSYVDKEVRSQIIH</sequence>
<dbReference type="Pfam" id="PF13692">
    <property type="entry name" value="Glyco_trans_1_4"/>
    <property type="match status" value="1"/>
</dbReference>
<dbReference type="EMBL" id="CP003614">
    <property type="protein sequence ID" value="AFZ07976.1"/>
    <property type="molecule type" value="Genomic_DNA"/>
</dbReference>
<name>K9VJ35_9CYAN</name>
<dbReference type="PATRIC" id="fig|179408.3.peg.4440"/>
<dbReference type="STRING" id="179408.Osc7112_3612"/>
<protein>
    <submittedName>
        <fullName evidence="2">Glycosyl transferase group 1</fullName>
    </submittedName>
</protein>
<dbReference type="GO" id="GO:0009103">
    <property type="term" value="P:lipopolysaccharide biosynthetic process"/>
    <property type="evidence" value="ECO:0007669"/>
    <property type="project" value="TreeGrafter"/>
</dbReference>
<proteinExistence type="predicted"/>
<dbReference type="PANTHER" id="PTHR46401">
    <property type="entry name" value="GLYCOSYLTRANSFERASE WBBK-RELATED"/>
    <property type="match status" value="1"/>
</dbReference>
<organism evidence="2 3">
    <name type="scientific">Phormidium nigroviride PCC 7112</name>
    <dbReference type="NCBI Taxonomy" id="179408"/>
    <lineage>
        <taxon>Bacteria</taxon>
        <taxon>Bacillati</taxon>
        <taxon>Cyanobacteriota</taxon>
        <taxon>Cyanophyceae</taxon>
        <taxon>Oscillatoriophycideae</taxon>
        <taxon>Oscillatoriales</taxon>
        <taxon>Oscillatoriaceae</taxon>
        <taxon>Phormidium</taxon>
    </lineage>
</organism>
<accession>K9VJ35</accession>
<gene>
    <name evidence="2" type="ORF">Osc7112_3612</name>
</gene>
<dbReference type="RefSeq" id="WP_015177235.1">
    <property type="nucleotide sequence ID" value="NC_019729.1"/>
</dbReference>
<keyword evidence="1 2" id="KW-0808">Transferase</keyword>
<dbReference type="Gene3D" id="3.40.50.2000">
    <property type="entry name" value="Glycogen Phosphorylase B"/>
    <property type="match status" value="2"/>
</dbReference>
<keyword evidence="3" id="KW-1185">Reference proteome</keyword>
<dbReference type="GO" id="GO:0016757">
    <property type="term" value="F:glycosyltransferase activity"/>
    <property type="evidence" value="ECO:0007669"/>
    <property type="project" value="TreeGrafter"/>
</dbReference>
<dbReference type="HOGENOM" id="CLU_009583_2_2_3"/>
<evidence type="ECO:0000313" key="3">
    <source>
        <dbReference type="Proteomes" id="UP000010478"/>
    </source>
</evidence>
<dbReference type="eggNOG" id="COG0438">
    <property type="taxonomic scope" value="Bacteria"/>
</dbReference>
<dbReference type="AlphaFoldDB" id="K9VJ35"/>
<dbReference type="KEGG" id="oni:Osc7112_3612"/>
<evidence type="ECO:0000313" key="2">
    <source>
        <dbReference type="EMBL" id="AFZ07976.1"/>
    </source>
</evidence>